<gene>
    <name evidence="2" type="ORF">JCM19275_2203</name>
</gene>
<evidence type="ECO:0000313" key="3">
    <source>
        <dbReference type="Proteomes" id="UP000029647"/>
    </source>
</evidence>
<dbReference type="AlphaFoldDB" id="A0A090WGI1"/>
<proteinExistence type="predicted"/>
<protein>
    <submittedName>
        <fullName evidence="2">Uncharacterized protein</fullName>
    </submittedName>
</protein>
<keyword evidence="1" id="KW-0812">Transmembrane</keyword>
<feature type="transmembrane region" description="Helical" evidence="1">
    <location>
        <begin position="125"/>
        <end position="143"/>
    </location>
</feature>
<accession>A0A090WGI1</accession>
<name>A0A090WGI1_NONUL</name>
<reference evidence="2 3" key="1">
    <citation type="journal article" date="2014" name="Genome Announc.">
        <title>Draft Genome Sequences of Marine Flavobacterium Nonlabens Strains NR17, NR24, NR27, NR32, NR33, and Ara13.</title>
        <authorList>
            <person name="Nakanishi M."/>
            <person name="Meirelles P."/>
            <person name="Suzuki R."/>
            <person name="Takatani N."/>
            <person name="Mino S."/>
            <person name="Suda W."/>
            <person name="Oshima K."/>
            <person name="Hattori M."/>
            <person name="Ohkuma M."/>
            <person name="Hosokawa M."/>
            <person name="Miyashita K."/>
            <person name="Thompson F.L."/>
            <person name="Niwa A."/>
            <person name="Sawabe T."/>
            <person name="Sawabe T."/>
        </authorList>
    </citation>
    <scope>NUCLEOTIDE SEQUENCE [LARGE SCALE GENOMIC DNA]</scope>
    <source>
        <strain evidence="3">JCM19275</strain>
    </source>
</reference>
<evidence type="ECO:0000313" key="2">
    <source>
        <dbReference type="EMBL" id="GAL76071.1"/>
    </source>
</evidence>
<keyword evidence="1" id="KW-1133">Transmembrane helix</keyword>
<comment type="caution">
    <text evidence="2">The sequence shown here is derived from an EMBL/GenBank/DDBJ whole genome shotgun (WGS) entry which is preliminary data.</text>
</comment>
<organism evidence="2 3">
    <name type="scientific">Nonlabens ulvanivorans</name>
    <name type="common">Persicivirga ulvanivorans</name>
    <dbReference type="NCBI Taxonomy" id="906888"/>
    <lineage>
        <taxon>Bacteria</taxon>
        <taxon>Pseudomonadati</taxon>
        <taxon>Bacteroidota</taxon>
        <taxon>Flavobacteriia</taxon>
        <taxon>Flavobacteriales</taxon>
        <taxon>Flavobacteriaceae</taxon>
        <taxon>Nonlabens</taxon>
    </lineage>
</organism>
<dbReference type="Proteomes" id="UP000029647">
    <property type="component" value="Unassembled WGS sequence"/>
</dbReference>
<keyword evidence="1" id="KW-0472">Membrane</keyword>
<sequence>MIKNLIVSVMNKTLILHAFAKAEQEIKKRGLLKPSLTQMATELSAFIEEKENFILGERSLRDYRGDALKLNDDESDISIKQIAVINGLCQYLGFHNYQEFFQNKNSKRVELQPDMIKSKPNYSQVVKLFIAASTIVFIAFLIYKYSHRQRWMVWQKDHYVEVNFDAKKYGVRNLKLYKEDRVLSFNKVKVSCDTIFFNNDNSVRFWYGKNKSKEIEYFTDLGLHPETGKTLKPITDYMINKYVCVDEL</sequence>
<dbReference type="EMBL" id="BBNT01000008">
    <property type="protein sequence ID" value="GAL76071.1"/>
    <property type="molecule type" value="Genomic_DNA"/>
</dbReference>
<evidence type="ECO:0000256" key="1">
    <source>
        <dbReference type="SAM" id="Phobius"/>
    </source>
</evidence>